<dbReference type="EMBL" id="NAJP01000071">
    <property type="protein sequence ID" value="TKA35263.1"/>
    <property type="molecule type" value="Genomic_DNA"/>
</dbReference>
<proteinExistence type="predicted"/>
<dbReference type="Pfam" id="PF01822">
    <property type="entry name" value="WSC"/>
    <property type="match status" value="3"/>
</dbReference>
<dbReference type="InterPro" id="IPR018535">
    <property type="entry name" value="DUF1996"/>
</dbReference>
<evidence type="ECO:0000313" key="3">
    <source>
        <dbReference type="EMBL" id="TKA35263.1"/>
    </source>
</evidence>
<dbReference type="Pfam" id="PF09362">
    <property type="entry name" value="DUF1996"/>
    <property type="match status" value="1"/>
</dbReference>
<feature type="domain" description="WSC" evidence="2">
    <location>
        <begin position="382"/>
        <end position="488"/>
    </location>
</feature>
<sequence length="739" mass="78696">MKSFVTSAAAVLPFLHCANAFWRMNCAVIQTGRVDPLVNPGTVAAHAHSIVGGSNIGVNSTYASMVNSSCTSCELRSDKSAYWTPLLYYQYPNGSFFEVPHGGSVVYYLARGPNVTSIIPFPPGFKILSGDKSARSYDNETLTWGNAAYPGRPIADRVSFACLPASGPEPANQPYMFNVTSCVDGMRAQIAFQACWNGVDLYKSDNSHVAYLSGIDNGICPPGYQHQLPMIFVETNYAVSQVPNATDDSKFVFSQGDPTGFGFHGDFINGWDMAVQTEAVNTCLFNGAPDGVVQECPVLNADDTNGYAQNCPEQPPQIDEPVRGLIERLPGCINITYGPQAAPAASMACAATVAKPYITPTPDSTPLPTASPTPGAMFGLPLQQYMGCYNDTLGGSGYYRTLNSVEYVNYTNMSVEFCQAYCMSLGYTLSGVEYAQECHCDNEINPTAVAALNGTVNQCTWSCGGTLTAGGTQEFCGGLGFIDVYRNTNSSFVAFGDNTNTAGNAQPYTPAGGFGSNYLGCYSDTPGQLRTLPGASVPDGWNNMTIEICAAFCASAGGYQYYGLEYASQCYCGNEIVPNSMLLTPTTSPTNDTCQMRCKGSEPEVCGGPGVMSVYNNTAYIPPIPPAVVTHVGKYGTKACVTDPNSNGRPLQGGYTTGTNMTVEVCVKYCLGQYYHYAGLGVSHSIEYGVECYCGNEIVASSGGVYASCNATDEMTCPGNNFEFCGGRGFMNVYYSPDL</sequence>
<protein>
    <recommendedName>
        <fullName evidence="2">WSC domain-containing protein</fullName>
    </recommendedName>
</protein>
<evidence type="ECO:0000259" key="2">
    <source>
        <dbReference type="PROSITE" id="PS51212"/>
    </source>
</evidence>
<organism evidence="3 4">
    <name type="scientific">Friedmanniomyces endolithicus</name>
    <dbReference type="NCBI Taxonomy" id="329885"/>
    <lineage>
        <taxon>Eukaryota</taxon>
        <taxon>Fungi</taxon>
        <taxon>Dikarya</taxon>
        <taxon>Ascomycota</taxon>
        <taxon>Pezizomycotina</taxon>
        <taxon>Dothideomycetes</taxon>
        <taxon>Dothideomycetidae</taxon>
        <taxon>Mycosphaerellales</taxon>
        <taxon>Teratosphaeriaceae</taxon>
        <taxon>Friedmanniomyces</taxon>
    </lineage>
</organism>
<accession>A0A4U0UHZ8</accession>
<evidence type="ECO:0000256" key="1">
    <source>
        <dbReference type="SAM" id="SignalP"/>
    </source>
</evidence>
<feature type="domain" description="WSC" evidence="2">
    <location>
        <begin position="515"/>
        <end position="618"/>
    </location>
</feature>
<dbReference type="AlphaFoldDB" id="A0A4U0UHZ8"/>
<feature type="domain" description="WSC" evidence="2">
    <location>
        <begin position="634"/>
        <end position="737"/>
    </location>
</feature>
<dbReference type="PROSITE" id="PS51212">
    <property type="entry name" value="WSC"/>
    <property type="match status" value="3"/>
</dbReference>
<reference evidence="3 4" key="1">
    <citation type="submission" date="2017-03" db="EMBL/GenBank/DDBJ databases">
        <title>Genomes of endolithic fungi from Antarctica.</title>
        <authorList>
            <person name="Coleine C."/>
            <person name="Masonjones S."/>
            <person name="Stajich J.E."/>
        </authorList>
    </citation>
    <scope>NUCLEOTIDE SEQUENCE [LARGE SCALE GENOMIC DNA]</scope>
    <source>
        <strain evidence="3 4">CCFEE 5311</strain>
    </source>
</reference>
<comment type="caution">
    <text evidence="3">The sequence shown here is derived from an EMBL/GenBank/DDBJ whole genome shotgun (WGS) entry which is preliminary data.</text>
</comment>
<dbReference type="InterPro" id="IPR002889">
    <property type="entry name" value="WSC_carb-bd"/>
</dbReference>
<feature type="chain" id="PRO_5020848076" description="WSC domain-containing protein" evidence="1">
    <location>
        <begin position="21"/>
        <end position="739"/>
    </location>
</feature>
<dbReference type="Proteomes" id="UP000310066">
    <property type="component" value="Unassembled WGS sequence"/>
</dbReference>
<keyword evidence="1" id="KW-0732">Signal</keyword>
<feature type="signal peptide" evidence="1">
    <location>
        <begin position="1"/>
        <end position="20"/>
    </location>
</feature>
<dbReference type="SMART" id="SM00321">
    <property type="entry name" value="WSC"/>
    <property type="match status" value="3"/>
</dbReference>
<dbReference type="PANTHER" id="PTHR43662">
    <property type="match status" value="1"/>
</dbReference>
<dbReference type="OrthoDB" id="74764at2759"/>
<dbReference type="PANTHER" id="PTHR43662:SF3">
    <property type="entry name" value="DOMAIN PROTEIN, PUTATIVE (AFU_ORTHOLOGUE AFUA_6G11970)-RELATED"/>
    <property type="match status" value="1"/>
</dbReference>
<gene>
    <name evidence="3" type="ORF">B0A54_12538</name>
</gene>
<name>A0A4U0UHZ8_9PEZI</name>
<dbReference type="STRING" id="329885.A0A4U0UHZ8"/>
<evidence type="ECO:0000313" key="4">
    <source>
        <dbReference type="Proteomes" id="UP000310066"/>
    </source>
</evidence>